<dbReference type="SMART" id="SM00033">
    <property type="entry name" value="CH"/>
    <property type="match status" value="2"/>
</dbReference>
<dbReference type="AlphaFoldDB" id="A0AAD9FXE5"/>
<dbReference type="SUPFAM" id="SSF46966">
    <property type="entry name" value="Spectrin repeat"/>
    <property type="match status" value="1"/>
</dbReference>
<evidence type="ECO:0000256" key="4">
    <source>
        <dbReference type="ARBA" id="ARBA00023203"/>
    </source>
</evidence>
<dbReference type="Gene3D" id="1.10.238.10">
    <property type="entry name" value="EF-hand"/>
    <property type="match status" value="2"/>
</dbReference>
<dbReference type="GO" id="GO:0005509">
    <property type="term" value="F:calcium ion binding"/>
    <property type="evidence" value="ECO:0007669"/>
    <property type="project" value="InterPro"/>
</dbReference>
<feature type="domain" description="Calponin-homology (CH)" evidence="6">
    <location>
        <begin position="193"/>
        <end position="299"/>
    </location>
</feature>
<dbReference type="CDD" id="cd21215">
    <property type="entry name" value="CH_SpAIN1-like_rpt1"/>
    <property type="match status" value="1"/>
</dbReference>
<accession>A0AAD9FXE5</accession>
<evidence type="ECO:0000256" key="1">
    <source>
        <dbReference type="ARBA" id="ARBA00010255"/>
    </source>
</evidence>
<dbReference type="FunFam" id="1.10.418.10:FF:000001">
    <property type="entry name" value="Actinin alpha 1"/>
    <property type="match status" value="1"/>
</dbReference>
<sequence>MLESRHSQHIKLPLTPSPSHVSLPPTPTAGRTHGRSKSLGGMAYGVSGVPMSPGGPGGSGSPLIGNAGFGGAEQEWADIQARTFCRWLNTKLEGQGLDPMTDLVKDFSNGVKLIQLLEIMSETSLGRYNKKPIMRVQKAENASKALNFIRERGVKLTNIGPEDIVDGNLKLILGMIWTLILRFTIASITEEGLSAKDGLLLWCQRKTRGYEGVHVQDFKKSFSDGLALCALIHRHRPELLDYHKLDLQDKRANTEKAFAIAEQYLGIPRLLEVKDLCDVDTPDERSVMTYVAEFFHKFSSEEKMDTGSRRIEKFIDVLQGLWVNKNDFERRMSLLLGALRETEESWRTATMPSTYPEAIFVLGQFAEYKKTTKREWVKERKGLVALYSNIQTKLKTYGLQPWEPRDGLRLEDLEREWTAFLGSEASRSRAINARIRDIKEGLRRDFAKAAEDFMARLQRVEQAIGGLRGSLADQKQTLLALQDEMPALREILATHIHSVNVACQEAKVEENDYTVLTFDDLEYELELAIAEVRKKIAFVENQMVSATHTNITPAKLEEFEATFKHFDKDETNTLQLWEMHSALASLGIVYADNEIEVIYAQLEEAFGAVTYEAWLALLVDLTQDDSSSADQLRDALRGMAGDKPFVTEIDFQQARLPKETIRFLQEVMPRTDDPETKEYDYDAFLEMTFASERR</sequence>
<dbReference type="InterPro" id="IPR036872">
    <property type="entry name" value="CH_dom_sf"/>
</dbReference>
<dbReference type="Gene3D" id="1.20.58.60">
    <property type="match status" value="2"/>
</dbReference>
<dbReference type="PANTHER" id="PTHR11915">
    <property type="entry name" value="SPECTRIN/FILAMIN RELATED CYTOSKELETAL PROTEIN"/>
    <property type="match status" value="1"/>
</dbReference>
<dbReference type="GO" id="GO:0003779">
    <property type="term" value="F:actin binding"/>
    <property type="evidence" value="ECO:0007669"/>
    <property type="project" value="UniProtKB-KW"/>
</dbReference>
<evidence type="ECO:0000256" key="2">
    <source>
        <dbReference type="ARBA" id="ARBA00022737"/>
    </source>
</evidence>
<dbReference type="InterPro" id="IPR014837">
    <property type="entry name" value="EF-hand_Ca_insen"/>
</dbReference>
<feature type="region of interest" description="Disordered" evidence="5">
    <location>
        <begin position="1"/>
        <end position="60"/>
    </location>
</feature>
<gene>
    <name evidence="8" type="ORF">DB88DRAFT_479857</name>
</gene>
<dbReference type="Gene3D" id="1.10.418.10">
    <property type="entry name" value="Calponin-like domain"/>
    <property type="match status" value="2"/>
</dbReference>
<dbReference type="Pfam" id="PF00307">
    <property type="entry name" value="CH"/>
    <property type="match status" value="2"/>
</dbReference>
<dbReference type="InterPro" id="IPR002048">
    <property type="entry name" value="EF_hand_dom"/>
</dbReference>
<keyword evidence="3" id="KW-0106">Calcium</keyword>
<dbReference type="PROSITE" id="PS00020">
    <property type="entry name" value="ACTININ_2"/>
    <property type="match status" value="1"/>
</dbReference>
<dbReference type="PROSITE" id="PS50222">
    <property type="entry name" value="EF_HAND_2"/>
    <property type="match status" value="1"/>
</dbReference>
<keyword evidence="4" id="KW-0009">Actin-binding</keyword>
<dbReference type="Pfam" id="PF08726">
    <property type="entry name" value="EFhand_Ca_insen"/>
    <property type="match status" value="1"/>
</dbReference>
<evidence type="ECO:0000313" key="9">
    <source>
        <dbReference type="Proteomes" id="UP001182556"/>
    </source>
</evidence>
<dbReference type="InterPro" id="IPR001715">
    <property type="entry name" value="CH_dom"/>
</dbReference>
<feature type="domain" description="EF-hand" evidence="7">
    <location>
        <begin position="554"/>
        <end position="589"/>
    </location>
</feature>
<dbReference type="InterPro" id="IPR011992">
    <property type="entry name" value="EF-hand-dom_pair"/>
</dbReference>
<dbReference type="SUPFAM" id="SSF47473">
    <property type="entry name" value="EF-hand"/>
    <property type="match status" value="1"/>
</dbReference>
<organism evidence="8 9">
    <name type="scientific">Papiliotrema laurentii</name>
    <name type="common">Cryptococcus laurentii</name>
    <dbReference type="NCBI Taxonomy" id="5418"/>
    <lineage>
        <taxon>Eukaryota</taxon>
        <taxon>Fungi</taxon>
        <taxon>Dikarya</taxon>
        <taxon>Basidiomycota</taxon>
        <taxon>Agaricomycotina</taxon>
        <taxon>Tremellomycetes</taxon>
        <taxon>Tremellales</taxon>
        <taxon>Rhynchogastremaceae</taxon>
        <taxon>Papiliotrema</taxon>
    </lineage>
</organism>
<proteinExistence type="inferred from homology"/>
<keyword evidence="2" id="KW-0677">Repeat</keyword>
<reference evidence="8" key="1">
    <citation type="submission" date="2023-02" db="EMBL/GenBank/DDBJ databases">
        <title>Identification and recombinant expression of a fungal hydrolase from Papiliotrema laurentii that hydrolyzes apple cutin and clears colloidal polyester polyurethane.</title>
        <authorList>
            <consortium name="DOE Joint Genome Institute"/>
            <person name="Roman V.A."/>
            <person name="Bojanowski C."/>
            <person name="Crable B.R."/>
            <person name="Wagner D.N."/>
            <person name="Hung C.S."/>
            <person name="Nadeau L.J."/>
            <person name="Schratz L."/>
            <person name="Haridas S."/>
            <person name="Pangilinan J."/>
            <person name="Lipzen A."/>
            <person name="Na H."/>
            <person name="Yan M."/>
            <person name="Ng V."/>
            <person name="Grigoriev I.V."/>
            <person name="Spatafora J.W."/>
            <person name="Barlow D."/>
            <person name="Biffinger J."/>
            <person name="Kelley-Loughnane N."/>
            <person name="Varaljay V.A."/>
            <person name="Crookes-Goodson W.J."/>
        </authorList>
    </citation>
    <scope>NUCLEOTIDE SEQUENCE</scope>
    <source>
        <strain evidence="8">5307AH</strain>
    </source>
</reference>
<protein>
    <submittedName>
        <fullName evidence="8">Calponin homology domain-containing protein</fullName>
    </submittedName>
</protein>
<dbReference type="InterPro" id="IPR018247">
    <property type="entry name" value="EF_Hand_1_Ca_BS"/>
</dbReference>
<dbReference type="SUPFAM" id="SSF47576">
    <property type="entry name" value="Calponin-homology domain, CH-domain"/>
    <property type="match status" value="1"/>
</dbReference>
<evidence type="ECO:0000256" key="5">
    <source>
        <dbReference type="SAM" id="MobiDB-lite"/>
    </source>
</evidence>
<dbReference type="FunFam" id="1.10.418.10:FF:000077">
    <property type="entry name" value="Related to alpha-actinin"/>
    <property type="match status" value="1"/>
</dbReference>
<evidence type="ECO:0000313" key="8">
    <source>
        <dbReference type="EMBL" id="KAK1927941.1"/>
    </source>
</evidence>
<name>A0AAD9FXE5_PAPLA</name>
<evidence type="ECO:0000259" key="6">
    <source>
        <dbReference type="PROSITE" id="PS50021"/>
    </source>
</evidence>
<keyword evidence="9" id="KW-1185">Reference proteome</keyword>
<dbReference type="PROSITE" id="PS50021">
    <property type="entry name" value="CH"/>
    <property type="match status" value="2"/>
</dbReference>
<comment type="caution">
    <text evidence="8">The sequence shown here is derived from an EMBL/GenBank/DDBJ whole genome shotgun (WGS) entry which is preliminary data.</text>
</comment>
<evidence type="ECO:0000259" key="7">
    <source>
        <dbReference type="PROSITE" id="PS50222"/>
    </source>
</evidence>
<dbReference type="PROSITE" id="PS00018">
    <property type="entry name" value="EF_HAND_1"/>
    <property type="match status" value="1"/>
</dbReference>
<dbReference type="EMBL" id="JAODAN010000001">
    <property type="protein sequence ID" value="KAK1927941.1"/>
    <property type="molecule type" value="Genomic_DNA"/>
</dbReference>
<dbReference type="PROSITE" id="PS00019">
    <property type="entry name" value="ACTININ_1"/>
    <property type="match status" value="1"/>
</dbReference>
<dbReference type="Proteomes" id="UP001182556">
    <property type="component" value="Unassembled WGS sequence"/>
</dbReference>
<feature type="domain" description="Calponin-homology (CH)" evidence="6">
    <location>
        <begin position="78"/>
        <end position="184"/>
    </location>
</feature>
<dbReference type="InterPro" id="IPR001589">
    <property type="entry name" value="Actinin_actin-bd_CS"/>
</dbReference>
<comment type="similarity">
    <text evidence="1">Belongs to the alpha-actinin family.</text>
</comment>
<dbReference type="SMART" id="SM01184">
    <property type="entry name" value="efhand_Ca_insen"/>
    <property type="match status" value="1"/>
</dbReference>
<evidence type="ECO:0000256" key="3">
    <source>
        <dbReference type="ARBA" id="ARBA00022837"/>
    </source>
</evidence>